<dbReference type="Proteomes" id="UP000265520">
    <property type="component" value="Unassembled WGS sequence"/>
</dbReference>
<dbReference type="EMBL" id="LXQA010286839">
    <property type="protein sequence ID" value="MCI41030.1"/>
    <property type="molecule type" value="Genomic_DNA"/>
</dbReference>
<protein>
    <submittedName>
        <fullName evidence="2">Uncharacterized protein</fullName>
    </submittedName>
</protein>
<feature type="region of interest" description="Disordered" evidence="1">
    <location>
        <begin position="1"/>
        <end position="25"/>
    </location>
</feature>
<accession>A0A392RZ19</accession>
<dbReference type="AlphaFoldDB" id="A0A392RZ19"/>
<evidence type="ECO:0000313" key="2">
    <source>
        <dbReference type="EMBL" id="MCI41030.1"/>
    </source>
</evidence>
<comment type="caution">
    <text evidence="2">The sequence shown here is derived from an EMBL/GenBank/DDBJ whole genome shotgun (WGS) entry which is preliminary data.</text>
</comment>
<name>A0A392RZ19_9FABA</name>
<reference evidence="2 3" key="1">
    <citation type="journal article" date="2018" name="Front. Plant Sci.">
        <title>Red Clover (Trifolium pratense) and Zigzag Clover (T. medium) - A Picture of Genomic Similarities and Differences.</title>
        <authorList>
            <person name="Dluhosova J."/>
            <person name="Istvanek J."/>
            <person name="Nedelnik J."/>
            <person name="Repkova J."/>
        </authorList>
    </citation>
    <scope>NUCLEOTIDE SEQUENCE [LARGE SCALE GENOMIC DNA]</scope>
    <source>
        <strain evidence="3">cv. 10/8</strain>
        <tissue evidence="2">Leaf</tissue>
    </source>
</reference>
<keyword evidence="3" id="KW-1185">Reference proteome</keyword>
<proteinExistence type="predicted"/>
<evidence type="ECO:0000256" key="1">
    <source>
        <dbReference type="SAM" id="MobiDB-lite"/>
    </source>
</evidence>
<feature type="compositionally biased region" description="Basic and acidic residues" evidence="1">
    <location>
        <begin position="1"/>
        <end position="13"/>
    </location>
</feature>
<organism evidence="2 3">
    <name type="scientific">Trifolium medium</name>
    <dbReference type="NCBI Taxonomy" id="97028"/>
    <lineage>
        <taxon>Eukaryota</taxon>
        <taxon>Viridiplantae</taxon>
        <taxon>Streptophyta</taxon>
        <taxon>Embryophyta</taxon>
        <taxon>Tracheophyta</taxon>
        <taxon>Spermatophyta</taxon>
        <taxon>Magnoliopsida</taxon>
        <taxon>eudicotyledons</taxon>
        <taxon>Gunneridae</taxon>
        <taxon>Pentapetalae</taxon>
        <taxon>rosids</taxon>
        <taxon>fabids</taxon>
        <taxon>Fabales</taxon>
        <taxon>Fabaceae</taxon>
        <taxon>Papilionoideae</taxon>
        <taxon>50 kb inversion clade</taxon>
        <taxon>NPAAA clade</taxon>
        <taxon>Hologalegina</taxon>
        <taxon>IRL clade</taxon>
        <taxon>Trifolieae</taxon>
        <taxon>Trifolium</taxon>
    </lineage>
</organism>
<sequence length="59" mass="6589">MERVTTESGRGGESDETNEGENRGGAWLPCVGKQLRQRQHVEWCLAATLWMAIIGGLRF</sequence>
<evidence type="ECO:0000313" key="3">
    <source>
        <dbReference type="Proteomes" id="UP000265520"/>
    </source>
</evidence>